<name>A0A563VJT2_9CYAN</name>
<dbReference type="AlphaFoldDB" id="A0A563VJT2"/>
<evidence type="ECO:0000313" key="2">
    <source>
        <dbReference type="EMBL" id="VEP11587.1"/>
    </source>
</evidence>
<gene>
    <name evidence="2" type="ORF">H1P_110037</name>
</gene>
<sequence length="445" mass="49769">MIPPNVKRFLISFEEHKLFAATIFLFCLVVSIVLCTLQPKSTIQKTKFIAKGQLSYNKPSVLSASTKEQLRQQDMLVNVDFLLASPVQKKIRNQLQLTNHQLKEIITRQLKINFLENGSTQIVDLEYVNAANPEEAITTLRVIMAEIIEQSSLISTSRSYEIAFTPIVLEVPSTNLEATNRFLLLSTGAGIGYLLAVGGIFIWALLDDRLHTFQEIQELFLNREVPVLGNVPRIDDFDLHSQKLPMIIDNNSGCATFYAQICHNLSRNSSSAIKVILVASIIDREGKSVTAYNLAIAYARAGKRTLVIETDSYSLPDSEWTQAQADENASREPLQYFIESDRVIRFLPEIPNLYLGNNSGSYSELERAIKHYRNCFDLVIIDTLSLSECQDILSMESLADGVVLVTQPGISRGAILGETIDRLMETEIPFLGAVINNTEETFSIA</sequence>
<accession>A0A563VJT2</accession>
<reference evidence="2 3" key="1">
    <citation type="submission" date="2019-01" db="EMBL/GenBank/DDBJ databases">
        <authorList>
            <person name="Brito A."/>
        </authorList>
    </citation>
    <scope>NUCLEOTIDE SEQUENCE [LARGE SCALE GENOMIC DNA]</scope>
    <source>
        <strain evidence="2">1</strain>
    </source>
</reference>
<feature type="transmembrane region" description="Helical" evidence="1">
    <location>
        <begin position="18"/>
        <end position="37"/>
    </location>
</feature>
<evidence type="ECO:0000256" key="1">
    <source>
        <dbReference type="SAM" id="Phobius"/>
    </source>
</evidence>
<dbReference type="RefSeq" id="WP_144863836.1">
    <property type="nucleotide sequence ID" value="NZ_LR213774.1"/>
</dbReference>
<dbReference type="OrthoDB" id="9758283at2"/>
<dbReference type="PANTHER" id="PTHR32309:SF31">
    <property type="entry name" value="CAPSULAR EXOPOLYSACCHARIDE FAMILY"/>
    <property type="match status" value="1"/>
</dbReference>
<dbReference type="InterPro" id="IPR050445">
    <property type="entry name" value="Bact_polysacc_biosynth/exp"/>
</dbReference>
<keyword evidence="1" id="KW-1133">Transmembrane helix</keyword>
<dbReference type="EMBL" id="CAACVJ010000013">
    <property type="protein sequence ID" value="VEP11587.1"/>
    <property type="molecule type" value="Genomic_DNA"/>
</dbReference>
<dbReference type="Proteomes" id="UP000320055">
    <property type="component" value="Unassembled WGS sequence"/>
</dbReference>
<dbReference type="SUPFAM" id="SSF52540">
    <property type="entry name" value="P-loop containing nucleoside triphosphate hydrolases"/>
    <property type="match status" value="1"/>
</dbReference>
<evidence type="ECO:0000313" key="3">
    <source>
        <dbReference type="Proteomes" id="UP000320055"/>
    </source>
</evidence>
<dbReference type="PANTHER" id="PTHR32309">
    <property type="entry name" value="TYROSINE-PROTEIN KINASE"/>
    <property type="match status" value="1"/>
</dbReference>
<feature type="transmembrane region" description="Helical" evidence="1">
    <location>
        <begin position="182"/>
        <end position="206"/>
    </location>
</feature>
<keyword evidence="1" id="KW-0472">Membrane</keyword>
<protein>
    <recommendedName>
        <fullName evidence="4">CobQ/CobB/MinD/ParA nucleotide binding domain-containing protein</fullName>
    </recommendedName>
</protein>
<keyword evidence="1" id="KW-0812">Transmembrane</keyword>
<organism evidence="2 3">
    <name type="scientific">Hyella patelloides LEGE 07179</name>
    <dbReference type="NCBI Taxonomy" id="945734"/>
    <lineage>
        <taxon>Bacteria</taxon>
        <taxon>Bacillati</taxon>
        <taxon>Cyanobacteriota</taxon>
        <taxon>Cyanophyceae</taxon>
        <taxon>Pleurocapsales</taxon>
        <taxon>Hyellaceae</taxon>
        <taxon>Hyella</taxon>
    </lineage>
</organism>
<dbReference type="Gene3D" id="3.40.50.300">
    <property type="entry name" value="P-loop containing nucleotide triphosphate hydrolases"/>
    <property type="match status" value="1"/>
</dbReference>
<dbReference type="InterPro" id="IPR027417">
    <property type="entry name" value="P-loop_NTPase"/>
</dbReference>
<proteinExistence type="predicted"/>
<keyword evidence="3" id="KW-1185">Reference proteome</keyword>
<evidence type="ECO:0008006" key="4">
    <source>
        <dbReference type="Google" id="ProtNLM"/>
    </source>
</evidence>